<keyword evidence="2" id="KW-1185">Reference proteome</keyword>
<proteinExistence type="predicted"/>
<name>A0ACC1M5V5_9FUNG</name>
<accession>A0ACC1M5V5</accession>
<evidence type="ECO:0000313" key="1">
    <source>
        <dbReference type="EMBL" id="KAJ2896954.1"/>
    </source>
</evidence>
<sequence length="559" mass="59074">MFVARNFKALRRPILARRRLFGTNFSDELSVIPNTTETKTALFQENAASMAAVVADLEKTVAAAALGGSASARAKHVGRGKQLPRDRVTSLLDSGSGFLELSALAGHGLYGSRDAVAGGGLITGIGKISGTLCMVVANDATVKGGTYYPITVKKHVRAQEIARENRLPCVYLVDSGGANLPHQAEVFPDKEHFGRIFFNQARMSAAGIPQIAVVLGSCTAGGAYVPAMADESVIVRRQGTIFLAGPPLVKAATGEVVSAEALGGGDLHCRTSGVTDHLAVSDEHALAIAREAVRSLGYAQPPVGSVGDAPLYDPMEIGGIVGTNLRRSYDVRQVIARLVDGSRMHEFKRLFGTTLVTGFASIEGQPVGIVANNGVLFAEAAQKGAHFVQLCSQRGIPLVFLHNITGFMVGAAAEAGGIAKHGAKLVTAVACARVPKLSLLVGGSFGAGNYGMCGRAFDPRFLWMWPNARIGVMGGEQAAAVLTTVRSEPFKTPEEESEFKAPIVDKFEREGHPYYSSARLWDDGVIAPHETRRVLGMALAATRGAPFSKEENSFGVFRM</sequence>
<keyword evidence="1" id="KW-0436">Ligase</keyword>
<dbReference type="EMBL" id="JANBVB010000155">
    <property type="protein sequence ID" value="KAJ2896954.1"/>
    <property type="molecule type" value="Genomic_DNA"/>
</dbReference>
<gene>
    <name evidence="1" type="primary">MCCC2</name>
    <name evidence="1" type="ORF">IWW38_001867</name>
</gene>
<dbReference type="EC" id="6.4.1.4" evidence="1"/>
<organism evidence="1 2">
    <name type="scientific">Coemansia aciculifera</name>
    <dbReference type="NCBI Taxonomy" id="417176"/>
    <lineage>
        <taxon>Eukaryota</taxon>
        <taxon>Fungi</taxon>
        <taxon>Fungi incertae sedis</taxon>
        <taxon>Zoopagomycota</taxon>
        <taxon>Kickxellomycotina</taxon>
        <taxon>Kickxellomycetes</taxon>
        <taxon>Kickxellales</taxon>
        <taxon>Kickxellaceae</taxon>
        <taxon>Coemansia</taxon>
    </lineage>
</organism>
<evidence type="ECO:0000313" key="2">
    <source>
        <dbReference type="Proteomes" id="UP001139981"/>
    </source>
</evidence>
<protein>
    <submittedName>
        <fullName evidence="1">Methylcrotonoyl-CoA carboxylase beta chain, mitochondrial</fullName>
        <ecNumber evidence="1">6.4.1.4</ecNumber>
    </submittedName>
</protein>
<comment type="caution">
    <text evidence="1">The sequence shown here is derived from an EMBL/GenBank/DDBJ whole genome shotgun (WGS) entry which is preliminary data.</text>
</comment>
<dbReference type="Proteomes" id="UP001139981">
    <property type="component" value="Unassembled WGS sequence"/>
</dbReference>
<reference evidence="1" key="1">
    <citation type="submission" date="2022-07" db="EMBL/GenBank/DDBJ databases">
        <title>Phylogenomic reconstructions and comparative analyses of Kickxellomycotina fungi.</title>
        <authorList>
            <person name="Reynolds N.K."/>
            <person name="Stajich J.E."/>
            <person name="Barry K."/>
            <person name="Grigoriev I.V."/>
            <person name="Crous P."/>
            <person name="Smith M.E."/>
        </authorList>
    </citation>
    <scope>NUCLEOTIDE SEQUENCE</scope>
    <source>
        <strain evidence="1">CBS 190363</strain>
    </source>
</reference>